<protein>
    <submittedName>
        <fullName evidence="1">Uncharacterized protein</fullName>
    </submittedName>
</protein>
<sequence>MSSKLRNLRQGYASLTPPQYMNFPTDQPFTDVQTFVLNSILLDGHLQRYPPSDFYQRSFWKWIISQLEALIGDEDYEVDERLYERQISLLSVTRRTQDLAGSSPPPPSYVTHFWENRSQGAPLEGLAEYGSVTLFESQTTIESGTTGLRTWRASFVLAQFLIDHPDTVRGHRVLELGSGAGFLGLVIACLQQQDGQGGRRSGLCLTDVNEVVLQRCAQNVNLPCNVSASLPHLDVRPLDWSDAVCPNLEPSTRKSLSGLDADTIVAADMLYHPDIITPFLTTLRLALLSESKLNTKTAYLALTVRNQELLDAFLHASTDIFHLCVEDISSRASGHQSSFLESERIDTENVMVIQVTADT</sequence>
<evidence type="ECO:0000313" key="2">
    <source>
        <dbReference type="Proteomes" id="UP000814033"/>
    </source>
</evidence>
<reference evidence="1" key="1">
    <citation type="submission" date="2021-02" db="EMBL/GenBank/DDBJ databases">
        <authorList>
            <consortium name="DOE Joint Genome Institute"/>
            <person name="Ahrendt S."/>
            <person name="Looney B.P."/>
            <person name="Miyauchi S."/>
            <person name="Morin E."/>
            <person name="Drula E."/>
            <person name="Courty P.E."/>
            <person name="Chicoki N."/>
            <person name="Fauchery L."/>
            <person name="Kohler A."/>
            <person name="Kuo A."/>
            <person name="Labutti K."/>
            <person name="Pangilinan J."/>
            <person name="Lipzen A."/>
            <person name="Riley R."/>
            <person name="Andreopoulos W."/>
            <person name="He G."/>
            <person name="Johnson J."/>
            <person name="Barry K.W."/>
            <person name="Grigoriev I.V."/>
            <person name="Nagy L."/>
            <person name="Hibbett D."/>
            <person name="Henrissat B."/>
            <person name="Matheny P.B."/>
            <person name="Labbe J."/>
            <person name="Martin F."/>
        </authorList>
    </citation>
    <scope>NUCLEOTIDE SEQUENCE</scope>
    <source>
        <strain evidence="1">FP105234-sp</strain>
    </source>
</reference>
<evidence type="ECO:0000313" key="1">
    <source>
        <dbReference type="EMBL" id="KAI0049273.1"/>
    </source>
</evidence>
<keyword evidence="2" id="KW-1185">Reference proteome</keyword>
<comment type="caution">
    <text evidence="1">The sequence shown here is derived from an EMBL/GenBank/DDBJ whole genome shotgun (WGS) entry which is preliminary data.</text>
</comment>
<accession>A0ACB8RYM3</accession>
<reference evidence="1" key="2">
    <citation type="journal article" date="2022" name="New Phytol.">
        <title>Evolutionary transition to the ectomycorrhizal habit in the genomes of a hyperdiverse lineage of mushroom-forming fungi.</title>
        <authorList>
            <person name="Looney B."/>
            <person name="Miyauchi S."/>
            <person name="Morin E."/>
            <person name="Drula E."/>
            <person name="Courty P.E."/>
            <person name="Kohler A."/>
            <person name="Kuo A."/>
            <person name="LaButti K."/>
            <person name="Pangilinan J."/>
            <person name="Lipzen A."/>
            <person name="Riley R."/>
            <person name="Andreopoulos W."/>
            <person name="He G."/>
            <person name="Johnson J."/>
            <person name="Nolan M."/>
            <person name="Tritt A."/>
            <person name="Barry K.W."/>
            <person name="Grigoriev I.V."/>
            <person name="Nagy L.G."/>
            <person name="Hibbett D."/>
            <person name="Henrissat B."/>
            <person name="Matheny P.B."/>
            <person name="Labbe J."/>
            <person name="Martin F.M."/>
        </authorList>
    </citation>
    <scope>NUCLEOTIDE SEQUENCE</scope>
    <source>
        <strain evidence="1">FP105234-sp</strain>
    </source>
</reference>
<proteinExistence type="predicted"/>
<dbReference type="Proteomes" id="UP000814033">
    <property type="component" value="Unassembled WGS sequence"/>
</dbReference>
<organism evidence="1 2">
    <name type="scientific">Auriscalpium vulgare</name>
    <dbReference type="NCBI Taxonomy" id="40419"/>
    <lineage>
        <taxon>Eukaryota</taxon>
        <taxon>Fungi</taxon>
        <taxon>Dikarya</taxon>
        <taxon>Basidiomycota</taxon>
        <taxon>Agaricomycotina</taxon>
        <taxon>Agaricomycetes</taxon>
        <taxon>Russulales</taxon>
        <taxon>Auriscalpiaceae</taxon>
        <taxon>Auriscalpium</taxon>
    </lineage>
</organism>
<dbReference type="EMBL" id="MU275875">
    <property type="protein sequence ID" value="KAI0049273.1"/>
    <property type="molecule type" value="Genomic_DNA"/>
</dbReference>
<name>A0ACB8RYM3_9AGAM</name>
<gene>
    <name evidence="1" type="ORF">FA95DRAFT_1538540</name>
</gene>